<dbReference type="PROSITE" id="PS00678">
    <property type="entry name" value="WD_REPEATS_1"/>
    <property type="match status" value="1"/>
</dbReference>
<dbReference type="GO" id="GO:0030687">
    <property type="term" value="C:preribosome, large subunit precursor"/>
    <property type="evidence" value="ECO:0007669"/>
    <property type="project" value="UniProtKB-UniRule"/>
</dbReference>
<feature type="compositionally biased region" description="Acidic residues" evidence="8">
    <location>
        <begin position="100"/>
        <end position="110"/>
    </location>
</feature>
<sequence length="699" mass="79742">MQSSKKARTVPVKGKLQSEGELKLSKLRLQEPESANEEEWEDEEDELDDVEEDSDDEVDIESDDETSNSSYHDFSEEEIRNLDQEGAAGTERKLLPEIDPVYESDDSDEDTINRKGNVPSEWYKDYPHIGYDINGKPIAKPASKDELDTFLNTVDNPDIWRTVYDELEGKDRLLTREDLEIIKRIQQNVFPVGDYNPYEPMVEYYSSQTLIHPLRNAAEPKSRFTPSKWEAKRIMKIVRAIRRGAYDDNKVVAKPKFFGIWSNTDESKENDKTHIPAPKMKLPGHAESYNPPAEYLFTPAETAEWNSQDREDREQNFIPKKYPNVRSVPAYDRVFQERFERCLDLYLSPRVRRNRVEMDPSALLPKLPSPKDLEPFPKTLSITYRGHTGRVRCISPDPTGQFIVSGSDDQTVRIWDIGTGRCLQTWKFESVVTSVSWNPNKSVGLVLIACGTQVYLARPDAVDADVAKSTDALLSVGWNDAVQSTVNWTRCSGTQAAEGFRICIDIGKIVTVIAWHRKGDYFASVATDAASSSSSLFIHQISQHKSQNPFAKSRGLIQRVSFHPHRPFLFVAFQREIRVYNLVKQEMTKKLQPGVKWISSMDVHPNGDNLIIGSYDKRFCWFDMDLSTRPYKTIRDDGSINVFHGMVYNDLMASPLIVPVKVLEAHEVVESLGVLDCVFHPTQPWLFSSGADNLIKLFV</sequence>
<dbReference type="GO" id="GO:0070545">
    <property type="term" value="C:PeBoW complex"/>
    <property type="evidence" value="ECO:0007669"/>
    <property type="project" value="TreeGrafter"/>
</dbReference>
<dbReference type="Proteomes" id="UP000319731">
    <property type="component" value="Unassembled WGS sequence"/>
</dbReference>
<dbReference type="STRING" id="1806994.A0A507CFY2"/>
<comment type="caution">
    <text evidence="10">The sequence shown here is derived from an EMBL/GenBank/DDBJ whole genome shotgun (WGS) entry which is preliminary data.</text>
</comment>
<feature type="compositionally biased region" description="Acidic residues" evidence="8">
    <location>
        <begin position="34"/>
        <end position="66"/>
    </location>
</feature>
<gene>
    <name evidence="6" type="primary">ERB1</name>
    <name evidence="10" type="ORF">SmJEL517_g00056</name>
</gene>
<evidence type="ECO:0000313" key="10">
    <source>
        <dbReference type="EMBL" id="TPX38268.1"/>
    </source>
</evidence>
<comment type="subunit">
    <text evidence="6">Component of the NOP7 complex, composed of ERB1, NOP7 and YTM1. Within the NOP7 complex ERB1 appears to interact directly with NOP7 and YTM1. The NOP7 complex also associates with the 66S pre-ribosome.</text>
</comment>
<name>A0A507CFY2_9FUNG</name>
<feature type="region of interest" description="Disordered" evidence="8">
    <location>
        <begin position="1"/>
        <end position="116"/>
    </location>
</feature>
<comment type="function">
    <text evidence="6">Component of the NOP7 complex, which is required for maturation of the 25S and 5.8S ribosomal RNAs and formation of the 60S ribosome.</text>
</comment>
<dbReference type="GO" id="GO:0000466">
    <property type="term" value="P:maturation of 5.8S rRNA from tricistronic rRNA transcript (SSU-rRNA, 5.8S rRNA, LSU-rRNA)"/>
    <property type="evidence" value="ECO:0007669"/>
    <property type="project" value="UniProtKB-UniRule"/>
</dbReference>
<keyword evidence="4" id="KW-0677">Repeat</keyword>
<evidence type="ECO:0000256" key="1">
    <source>
        <dbReference type="ARBA" id="ARBA00022517"/>
    </source>
</evidence>
<dbReference type="Pfam" id="PF00400">
    <property type="entry name" value="WD40"/>
    <property type="match status" value="3"/>
</dbReference>
<comment type="similarity">
    <text evidence="6">Belongs to the WD repeat BOP1/ERB1 family.</text>
</comment>
<feature type="compositionally biased region" description="Basic and acidic residues" evidence="8">
    <location>
        <begin position="16"/>
        <end position="31"/>
    </location>
</feature>
<dbReference type="AlphaFoldDB" id="A0A507CFY2"/>
<dbReference type="InterPro" id="IPR012953">
    <property type="entry name" value="BOP1_N_dom"/>
</dbReference>
<dbReference type="InterPro" id="IPR036322">
    <property type="entry name" value="WD40_repeat_dom_sf"/>
</dbReference>
<reference evidence="10 11" key="1">
    <citation type="journal article" date="2019" name="Sci. Rep.">
        <title>Comparative genomics of chytrid fungi reveal insights into the obligate biotrophic and pathogenic lifestyle of Synchytrium endobioticum.</title>
        <authorList>
            <person name="van de Vossenberg B.T.L.H."/>
            <person name="Warris S."/>
            <person name="Nguyen H.D.T."/>
            <person name="van Gent-Pelzer M.P.E."/>
            <person name="Joly D.L."/>
            <person name="van de Geest H.C."/>
            <person name="Bonants P.J.M."/>
            <person name="Smith D.S."/>
            <person name="Levesque C.A."/>
            <person name="van der Lee T.A.J."/>
        </authorList>
    </citation>
    <scope>NUCLEOTIDE SEQUENCE [LARGE SCALE GENOMIC DNA]</scope>
    <source>
        <strain evidence="10 11">JEL517</strain>
    </source>
</reference>
<evidence type="ECO:0000256" key="8">
    <source>
        <dbReference type="SAM" id="MobiDB-lite"/>
    </source>
</evidence>
<evidence type="ECO:0000256" key="6">
    <source>
        <dbReference type="HAMAP-Rule" id="MF_03027"/>
    </source>
</evidence>
<evidence type="ECO:0000256" key="5">
    <source>
        <dbReference type="ARBA" id="ARBA00023242"/>
    </source>
</evidence>
<dbReference type="OrthoDB" id="5571054at2759"/>
<dbReference type="EMBL" id="QEAO01000001">
    <property type="protein sequence ID" value="TPX38268.1"/>
    <property type="molecule type" value="Genomic_DNA"/>
</dbReference>
<dbReference type="SMART" id="SM01035">
    <property type="entry name" value="BOP1NT"/>
    <property type="match status" value="1"/>
</dbReference>
<dbReference type="PROSITE" id="PS50082">
    <property type="entry name" value="WD_REPEATS_2"/>
    <property type="match status" value="1"/>
</dbReference>
<dbReference type="FunFam" id="2.130.10.10:FF:000576">
    <property type="entry name" value="Ribosome biogenesis protein ERB1"/>
    <property type="match status" value="1"/>
</dbReference>
<keyword evidence="5 6" id="KW-0539">Nucleus</keyword>
<evidence type="ECO:0000313" key="11">
    <source>
        <dbReference type="Proteomes" id="UP000319731"/>
    </source>
</evidence>
<accession>A0A507CFY2</accession>
<keyword evidence="1 6" id="KW-0690">Ribosome biogenesis</keyword>
<dbReference type="InterPro" id="IPR019775">
    <property type="entry name" value="WD40_repeat_CS"/>
</dbReference>
<dbReference type="PROSITE" id="PS50294">
    <property type="entry name" value="WD_REPEATS_REGION"/>
    <property type="match status" value="1"/>
</dbReference>
<evidence type="ECO:0000259" key="9">
    <source>
        <dbReference type="SMART" id="SM01035"/>
    </source>
</evidence>
<dbReference type="HAMAP" id="MF_03027">
    <property type="entry name" value="BOP1"/>
    <property type="match status" value="1"/>
</dbReference>
<dbReference type="GO" id="GO:0043021">
    <property type="term" value="F:ribonucleoprotein complex binding"/>
    <property type="evidence" value="ECO:0007669"/>
    <property type="project" value="UniProtKB-UniRule"/>
</dbReference>
<dbReference type="PANTHER" id="PTHR17605">
    <property type="entry name" value="RIBOSOME BIOGENESIS PROTEIN BOP1 BLOCK OF PROLIFERATION 1 PROTEIN"/>
    <property type="match status" value="1"/>
</dbReference>
<dbReference type="InterPro" id="IPR028598">
    <property type="entry name" value="BOP1/Erb1"/>
</dbReference>
<organism evidence="10 11">
    <name type="scientific">Synchytrium microbalum</name>
    <dbReference type="NCBI Taxonomy" id="1806994"/>
    <lineage>
        <taxon>Eukaryota</taxon>
        <taxon>Fungi</taxon>
        <taxon>Fungi incertae sedis</taxon>
        <taxon>Chytridiomycota</taxon>
        <taxon>Chytridiomycota incertae sedis</taxon>
        <taxon>Chytridiomycetes</taxon>
        <taxon>Synchytriales</taxon>
        <taxon>Synchytriaceae</taxon>
        <taxon>Synchytrium</taxon>
    </lineage>
</organism>
<evidence type="ECO:0000256" key="2">
    <source>
        <dbReference type="ARBA" id="ARBA00022552"/>
    </source>
</evidence>
<keyword evidence="3 7" id="KW-0853">WD repeat</keyword>
<dbReference type="GO" id="GO:0005654">
    <property type="term" value="C:nucleoplasm"/>
    <property type="evidence" value="ECO:0007669"/>
    <property type="project" value="UniProtKB-SubCell"/>
</dbReference>
<keyword evidence="11" id="KW-1185">Reference proteome</keyword>
<dbReference type="InterPro" id="IPR015943">
    <property type="entry name" value="WD40/YVTN_repeat-like_dom_sf"/>
</dbReference>
<feature type="repeat" description="WD" evidence="7">
    <location>
        <begin position="384"/>
        <end position="425"/>
    </location>
</feature>
<dbReference type="Gene3D" id="2.130.10.10">
    <property type="entry name" value="YVTN repeat-like/Quinoprotein amine dehydrogenase"/>
    <property type="match status" value="1"/>
</dbReference>
<dbReference type="Pfam" id="PF08145">
    <property type="entry name" value="BOP1NT"/>
    <property type="match status" value="1"/>
</dbReference>
<dbReference type="SMART" id="SM00320">
    <property type="entry name" value="WD40"/>
    <property type="match status" value="5"/>
</dbReference>
<evidence type="ECO:0000256" key="4">
    <source>
        <dbReference type="ARBA" id="ARBA00022737"/>
    </source>
</evidence>
<keyword evidence="2 6" id="KW-0698">rRNA processing</keyword>
<dbReference type="SUPFAM" id="SSF50978">
    <property type="entry name" value="WD40 repeat-like"/>
    <property type="match status" value="1"/>
</dbReference>
<dbReference type="PANTHER" id="PTHR17605:SF0">
    <property type="entry name" value="RIBOSOME BIOGENESIS PROTEIN BOP1"/>
    <property type="match status" value="1"/>
</dbReference>
<evidence type="ECO:0000256" key="3">
    <source>
        <dbReference type="ARBA" id="ARBA00022574"/>
    </source>
</evidence>
<protein>
    <recommendedName>
        <fullName evidence="6">Ribosome biogenesis protein ERB1</fullName>
    </recommendedName>
    <alternativeName>
        <fullName evidence="6">Eukaryotic ribosome biogenesis protein 1</fullName>
    </alternativeName>
</protein>
<comment type="subcellular location">
    <subcellularLocation>
        <location evidence="6">Nucleus</location>
        <location evidence="6">Nucleolus</location>
    </subcellularLocation>
    <subcellularLocation>
        <location evidence="6">Nucleus</location>
        <location evidence="6">Nucleoplasm</location>
    </subcellularLocation>
</comment>
<feature type="domain" description="BOP1 N-terminal" evidence="9">
    <location>
        <begin position="123"/>
        <end position="377"/>
    </location>
</feature>
<dbReference type="InterPro" id="IPR001680">
    <property type="entry name" value="WD40_rpt"/>
</dbReference>
<proteinExistence type="inferred from homology"/>
<dbReference type="GO" id="GO:0000463">
    <property type="term" value="P:maturation of LSU-rRNA from tricistronic rRNA transcript (SSU-rRNA, 5.8S rRNA, LSU-rRNA)"/>
    <property type="evidence" value="ECO:0007669"/>
    <property type="project" value="UniProtKB-UniRule"/>
</dbReference>
<feature type="compositionally biased region" description="Basic and acidic residues" evidence="8">
    <location>
        <begin position="73"/>
        <end position="83"/>
    </location>
</feature>
<evidence type="ECO:0000256" key="7">
    <source>
        <dbReference type="PROSITE-ProRule" id="PRU00221"/>
    </source>
</evidence>